<dbReference type="EMBL" id="MFCX01000032">
    <property type="protein sequence ID" value="OGE25086.1"/>
    <property type="molecule type" value="Genomic_DNA"/>
</dbReference>
<sequence>MQIPQTVRVEKDVIVRIHRNLRGKGSLNVAKNQQVSPSDILGTAQLSSGFRILNLAKLLQVAPPNVEKFLKRGLGQRIYKGELLAGKSGRLFGSQYIVTSPSDGVLDFLNPATGELKLTFLPRKIDLPAGVYGIVEEADYEKGLVVIRTQSTLIHGLFGSGKLRDGNLQIVSKRDEFISNLSILSKLTDQIIVLGSIISKEAIGEAISAETNGIICGGIAAGDYKAMAGGRLSFPHKLENDIGISVVVCEGFGAAAIGEDIYQVLVQHNGRFASINGNRATIYLPSFESSSIIRVKNTNLPSLADTSTAEEESIRRVELKPGLKVRVVGNSFLGEQGKVLVIDKTETILPSGIKDVMVTIATSRRKIQIPVNNLEVIE</sequence>
<name>A0A1F5J8X1_9BACT</name>
<dbReference type="Proteomes" id="UP000177042">
    <property type="component" value="Unassembled WGS sequence"/>
</dbReference>
<organism evidence="1 2">
    <name type="scientific">Candidatus Daviesbacteria bacterium RIFCSPHIGHO2_02_FULL_39_12</name>
    <dbReference type="NCBI Taxonomy" id="1797770"/>
    <lineage>
        <taxon>Bacteria</taxon>
        <taxon>Candidatus Daviesiibacteriota</taxon>
    </lineage>
</organism>
<evidence type="ECO:0000313" key="2">
    <source>
        <dbReference type="Proteomes" id="UP000177042"/>
    </source>
</evidence>
<comment type="caution">
    <text evidence="1">The sequence shown here is derived from an EMBL/GenBank/DDBJ whole genome shotgun (WGS) entry which is preliminary data.</text>
</comment>
<reference evidence="1 2" key="1">
    <citation type="journal article" date="2016" name="Nat. Commun.">
        <title>Thousands of microbial genomes shed light on interconnected biogeochemical processes in an aquifer system.</title>
        <authorList>
            <person name="Anantharaman K."/>
            <person name="Brown C.T."/>
            <person name="Hug L.A."/>
            <person name="Sharon I."/>
            <person name="Castelle C.J."/>
            <person name="Probst A.J."/>
            <person name="Thomas B.C."/>
            <person name="Singh A."/>
            <person name="Wilkins M.J."/>
            <person name="Karaoz U."/>
            <person name="Brodie E.L."/>
            <person name="Williams K.H."/>
            <person name="Hubbard S.S."/>
            <person name="Banfield J.F."/>
        </authorList>
    </citation>
    <scope>NUCLEOTIDE SEQUENCE [LARGE SCALE GENOMIC DNA]</scope>
</reference>
<dbReference type="AlphaFoldDB" id="A0A1F5J8X1"/>
<protein>
    <recommendedName>
        <fullName evidence="3">KOW domain-containing protein</fullName>
    </recommendedName>
</protein>
<accession>A0A1F5J8X1</accession>
<proteinExistence type="predicted"/>
<gene>
    <name evidence="1" type="ORF">A3C26_01980</name>
</gene>
<evidence type="ECO:0008006" key="3">
    <source>
        <dbReference type="Google" id="ProtNLM"/>
    </source>
</evidence>
<evidence type="ECO:0000313" key="1">
    <source>
        <dbReference type="EMBL" id="OGE25086.1"/>
    </source>
</evidence>